<protein>
    <recommendedName>
        <fullName evidence="7">Zn(2)-C6 fungal-type domain-containing protein</fullName>
    </recommendedName>
</protein>
<dbReference type="Proteomes" id="UP001239445">
    <property type="component" value="Unassembled WGS sequence"/>
</dbReference>
<dbReference type="PANTHER" id="PTHR47338:SF11">
    <property type="entry name" value="ZN(II)2CYS6 TRANSCRIPTION FACTOR (EUROFUNG)"/>
    <property type="match status" value="1"/>
</dbReference>
<evidence type="ECO:0000256" key="6">
    <source>
        <dbReference type="SAM" id="MobiDB-lite"/>
    </source>
</evidence>
<keyword evidence="3" id="KW-0805">Transcription regulation</keyword>
<dbReference type="GO" id="GO:0008270">
    <property type="term" value="F:zinc ion binding"/>
    <property type="evidence" value="ECO:0007669"/>
    <property type="project" value="InterPro"/>
</dbReference>
<evidence type="ECO:0000259" key="7">
    <source>
        <dbReference type="PROSITE" id="PS50048"/>
    </source>
</evidence>
<proteinExistence type="predicted"/>
<dbReference type="CDD" id="cd00067">
    <property type="entry name" value="GAL4"/>
    <property type="match status" value="1"/>
</dbReference>
<keyword evidence="5" id="KW-0539">Nucleus</keyword>
<dbReference type="SMART" id="SM00906">
    <property type="entry name" value="Fungal_trans"/>
    <property type="match status" value="1"/>
</dbReference>
<evidence type="ECO:0000256" key="5">
    <source>
        <dbReference type="ARBA" id="ARBA00023242"/>
    </source>
</evidence>
<feature type="compositionally biased region" description="Basic and acidic residues" evidence="6">
    <location>
        <begin position="211"/>
        <end position="221"/>
    </location>
</feature>
<dbReference type="InterPro" id="IPR050815">
    <property type="entry name" value="TF_fung"/>
</dbReference>
<evidence type="ECO:0000256" key="4">
    <source>
        <dbReference type="ARBA" id="ARBA00023163"/>
    </source>
</evidence>
<dbReference type="PANTHER" id="PTHR47338">
    <property type="entry name" value="ZN(II)2CYS6 TRANSCRIPTION FACTOR (EUROFUNG)-RELATED"/>
    <property type="match status" value="1"/>
</dbReference>
<feature type="compositionally biased region" description="Basic and acidic residues" evidence="6">
    <location>
        <begin position="239"/>
        <end position="249"/>
    </location>
</feature>
<dbReference type="Gene3D" id="4.10.240.10">
    <property type="entry name" value="Zn(2)-C6 fungal-type DNA-binding domain"/>
    <property type="match status" value="1"/>
</dbReference>
<evidence type="ECO:0000256" key="1">
    <source>
        <dbReference type="ARBA" id="ARBA00004123"/>
    </source>
</evidence>
<comment type="subcellular location">
    <subcellularLocation>
        <location evidence="1">Nucleus</location>
    </subcellularLocation>
</comment>
<comment type="caution">
    <text evidence="8">The sequence shown here is derived from an EMBL/GenBank/DDBJ whole genome shotgun (WGS) entry which is preliminary data.</text>
</comment>
<dbReference type="PROSITE" id="PS50048">
    <property type="entry name" value="ZN2_CY6_FUNGAL_2"/>
    <property type="match status" value="1"/>
</dbReference>
<dbReference type="PROSITE" id="PS00463">
    <property type="entry name" value="ZN2_CY6_FUNGAL_1"/>
    <property type="match status" value="1"/>
</dbReference>
<evidence type="ECO:0000313" key="9">
    <source>
        <dbReference type="Proteomes" id="UP001239445"/>
    </source>
</evidence>
<feature type="domain" description="Zn(2)-C6 fungal-type" evidence="7">
    <location>
        <begin position="339"/>
        <end position="369"/>
    </location>
</feature>
<dbReference type="SMART" id="SM00066">
    <property type="entry name" value="GAL4"/>
    <property type="match status" value="1"/>
</dbReference>
<dbReference type="Pfam" id="PF00172">
    <property type="entry name" value="Zn_clus"/>
    <property type="match status" value="1"/>
</dbReference>
<dbReference type="InterPro" id="IPR007219">
    <property type="entry name" value="XnlR_reg_dom"/>
</dbReference>
<dbReference type="InterPro" id="IPR001138">
    <property type="entry name" value="Zn2Cys6_DnaBD"/>
</dbReference>
<keyword evidence="2" id="KW-0479">Metal-binding</keyword>
<reference evidence="8" key="1">
    <citation type="submission" date="2023-06" db="EMBL/GenBank/DDBJ databases">
        <title>Genome-scale phylogeny and comparative genomics of the fungal order Sordariales.</title>
        <authorList>
            <consortium name="Lawrence Berkeley National Laboratory"/>
            <person name="Hensen N."/>
            <person name="Bonometti L."/>
            <person name="Westerberg I."/>
            <person name="Brannstrom I.O."/>
            <person name="Guillou S."/>
            <person name="Cros-Aarteil S."/>
            <person name="Calhoun S."/>
            <person name="Haridas S."/>
            <person name="Kuo A."/>
            <person name="Mondo S."/>
            <person name="Pangilinan J."/>
            <person name="Riley R."/>
            <person name="Labutti K."/>
            <person name="Andreopoulos B."/>
            <person name="Lipzen A."/>
            <person name="Chen C."/>
            <person name="Yanf M."/>
            <person name="Daum C."/>
            <person name="Ng V."/>
            <person name="Clum A."/>
            <person name="Steindorff A."/>
            <person name="Ohm R."/>
            <person name="Martin F."/>
            <person name="Silar P."/>
            <person name="Natvig D."/>
            <person name="Lalanne C."/>
            <person name="Gautier V."/>
            <person name="Ament-Velasquez S.L."/>
            <person name="Kruys A."/>
            <person name="Hutchinson M.I."/>
            <person name="Powell A.J."/>
            <person name="Barry K."/>
            <person name="Miller A.N."/>
            <person name="Grigoriev I.V."/>
            <person name="Debuchy R."/>
            <person name="Gladieux P."/>
            <person name="Thoren M.H."/>
            <person name="Johannesson H."/>
        </authorList>
    </citation>
    <scope>NUCLEOTIDE SEQUENCE</scope>
    <source>
        <strain evidence="8">PSN4</strain>
    </source>
</reference>
<dbReference type="CDD" id="cd12148">
    <property type="entry name" value="fungal_TF_MHR"/>
    <property type="match status" value="1"/>
</dbReference>
<sequence>MGVASYLDLRTRLAIPDTPPEILTPDTSSYSSRYSEERSWNPPAPLSPPMSNYDPSAKAADMSAGKGPGEAPVRREAASDQAPPPPRQQLPSLSSLFGPPPPVRPFHSPVSDRPGPPYASNSPLDRPFGPATSQGRASPSSYLSPVTTMPPISQPRSAPEPLSSERHRFPPLSQAFAPPSSPLYQDSERQQRPPDTPSSFVNVGKWSARPKSRDTQADRSDSQTYKSSNSYSSSLPPSRHGEESGRREQPAGQSSGHVLPKTPDSTGEIVLSKDGLGPKIWTGTHFLPRFVRAAEVPGEGMCYFYDDGSHCKTVIDGEAVNAHWGVTKAGKPRKRLAIACVTCREKKIKCDPDYPRCVQCEKFGRVCTFKNAPRGGHNTSPSTPPAEPEDTRRLGPMIRPPPEYPRPGSHSSESMSPRVAFRPASPDHPGANPPKRMRMAYDHYVPTTAEPRSPMAPKPEAHRPLALSWPELPRMREDALCRAWQTDPYVSNPQSVSTMIHTFFRHSDALALRFLPEQAFMTWVKNSAHQKSPEDLMLVYSILAVCQVLEGANVTWVDDDYSQVARYAVDHGALSLQLVQARLLLSLFYLGTSRQSEANDMLGSAISAATFLQLHLDLEKSRDTGLTTFPFGLTRAGYVECRTRTFWCCYLLERLNGLFPTRPAILNDEDIFLRLPADVTSLEEQRAVATPAFEPYFSSRRDQPRGGVVGMMGYLVELVSIWGDVMTSISRFSHRASSFYNLDFSTFHRDIMSRLDDWKSSLPTRLDFPSANLSSSSMVPEEEEDWGTLLLMYLVFHMTMVKLHRHAPVRLLPPPDVLRYALVAQDHAWAILDVAFGAARHVSGYGSPQPPPPPFTSLALLEATDVLSAEGGIGDLERLVAALAPARALLTLMGRGGAWRDTAAQQMAMERRLDMLRGVPEHVAACGGPDTVGEFHRPWIRVFRYRDERGQNERGVAPGWRWQMLDALETRFSREMDCVYTALTGATAYA</sequence>
<dbReference type="GO" id="GO:0005634">
    <property type="term" value="C:nucleus"/>
    <property type="evidence" value="ECO:0007669"/>
    <property type="project" value="UniProtKB-SubCell"/>
</dbReference>
<gene>
    <name evidence="8" type="ORF">QBC47DRAFT_20204</name>
</gene>
<dbReference type="Pfam" id="PF04082">
    <property type="entry name" value="Fungal_trans"/>
    <property type="match status" value="1"/>
</dbReference>
<keyword evidence="4" id="KW-0804">Transcription</keyword>
<dbReference type="GO" id="GO:0000981">
    <property type="term" value="F:DNA-binding transcription factor activity, RNA polymerase II-specific"/>
    <property type="evidence" value="ECO:0007669"/>
    <property type="project" value="InterPro"/>
</dbReference>
<organism evidence="8 9">
    <name type="scientific">Echria macrotheca</name>
    <dbReference type="NCBI Taxonomy" id="438768"/>
    <lineage>
        <taxon>Eukaryota</taxon>
        <taxon>Fungi</taxon>
        <taxon>Dikarya</taxon>
        <taxon>Ascomycota</taxon>
        <taxon>Pezizomycotina</taxon>
        <taxon>Sordariomycetes</taxon>
        <taxon>Sordariomycetidae</taxon>
        <taxon>Sordariales</taxon>
        <taxon>Schizotheciaceae</taxon>
        <taxon>Echria</taxon>
    </lineage>
</organism>
<dbReference type="InterPro" id="IPR036864">
    <property type="entry name" value="Zn2-C6_fun-type_DNA-bd_sf"/>
</dbReference>
<dbReference type="GO" id="GO:0003677">
    <property type="term" value="F:DNA binding"/>
    <property type="evidence" value="ECO:0007669"/>
    <property type="project" value="InterPro"/>
</dbReference>
<evidence type="ECO:0000256" key="2">
    <source>
        <dbReference type="ARBA" id="ARBA00022723"/>
    </source>
</evidence>
<feature type="region of interest" description="Disordered" evidence="6">
    <location>
        <begin position="371"/>
        <end position="436"/>
    </location>
</feature>
<accession>A0AAJ0BMI7</accession>
<evidence type="ECO:0000313" key="8">
    <source>
        <dbReference type="EMBL" id="KAK1761033.1"/>
    </source>
</evidence>
<evidence type="ECO:0000256" key="3">
    <source>
        <dbReference type="ARBA" id="ARBA00023015"/>
    </source>
</evidence>
<dbReference type="EMBL" id="MU839827">
    <property type="protein sequence ID" value="KAK1761033.1"/>
    <property type="molecule type" value="Genomic_DNA"/>
</dbReference>
<dbReference type="SUPFAM" id="SSF57701">
    <property type="entry name" value="Zn2/Cys6 DNA-binding domain"/>
    <property type="match status" value="1"/>
</dbReference>
<feature type="compositionally biased region" description="Polar residues" evidence="6">
    <location>
        <begin position="131"/>
        <end position="156"/>
    </location>
</feature>
<feature type="compositionally biased region" description="Low complexity" evidence="6">
    <location>
        <begin position="222"/>
        <end position="238"/>
    </location>
</feature>
<feature type="region of interest" description="Disordered" evidence="6">
    <location>
        <begin position="1"/>
        <end position="268"/>
    </location>
</feature>
<dbReference type="AlphaFoldDB" id="A0AAJ0BMI7"/>
<dbReference type="GO" id="GO:0006351">
    <property type="term" value="P:DNA-templated transcription"/>
    <property type="evidence" value="ECO:0007669"/>
    <property type="project" value="InterPro"/>
</dbReference>
<keyword evidence="9" id="KW-1185">Reference proteome</keyword>
<name>A0AAJ0BMI7_9PEZI</name>